<dbReference type="PIRSF" id="PIRSF000894">
    <property type="entry name" value="Acid_phosphatase"/>
    <property type="match status" value="1"/>
</dbReference>
<gene>
    <name evidence="5" type="ORF">J437_LFUL003202</name>
</gene>
<keyword evidence="1" id="KW-0378">Hydrolase</keyword>
<evidence type="ECO:0000256" key="4">
    <source>
        <dbReference type="SAM" id="Phobius"/>
    </source>
</evidence>
<dbReference type="EMBL" id="KZ308197">
    <property type="protein sequence ID" value="KAG8224479.1"/>
    <property type="molecule type" value="Genomic_DNA"/>
</dbReference>
<dbReference type="GO" id="GO:0052745">
    <property type="term" value="F:inositol phosphate phosphatase activity"/>
    <property type="evidence" value="ECO:0007669"/>
    <property type="project" value="TreeGrafter"/>
</dbReference>
<dbReference type="InterPro" id="IPR000560">
    <property type="entry name" value="His_Pase_clade-2"/>
</dbReference>
<keyword evidence="4" id="KW-0812">Transmembrane</keyword>
<dbReference type="PANTHER" id="PTHR20963:SF51">
    <property type="entry name" value="MULTIPLE INOSITOL POLYPHOSPHATE PHOSPHATASE 1"/>
    <property type="match status" value="1"/>
</dbReference>
<dbReference type="Pfam" id="PF00328">
    <property type="entry name" value="His_Phos_2"/>
    <property type="match status" value="1"/>
</dbReference>
<dbReference type="Gene3D" id="3.40.50.1240">
    <property type="entry name" value="Phosphoglycerate mutase-like"/>
    <property type="match status" value="2"/>
</dbReference>
<keyword evidence="4" id="KW-1133">Transmembrane helix</keyword>
<evidence type="ECO:0000313" key="5">
    <source>
        <dbReference type="EMBL" id="KAG8224479.1"/>
    </source>
</evidence>
<feature type="transmembrane region" description="Helical" evidence="4">
    <location>
        <begin position="6"/>
        <end position="26"/>
    </location>
</feature>
<evidence type="ECO:0000256" key="1">
    <source>
        <dbReference type="ARBA" id="ARBA00022801"/>
    </source>
</evidence>
<dbReference type="AlphaFoldDB" id="A0A8K0NYH1"/>
<dbReference type="SUPFAM" id="SSF53254">
    <property type="entry name" value="Phosphoglycerate mutase-like"/>
    <property type="match status" value="1"/>
</dbReference>
<organism evidence="5 6">
    <name type="scientific">Ladona fulva</name>
    <name type="common">Scarce chaser dragonfly</name>
    <name type="synonym">Libellula fulva</name>
    <dbReference type="NCBI Taxonomy" id="123851"/>
    <lineage>
        <taxon>Eukaryota</taxon>
        <taxon>Metazoa</taxon>
        <taxon>Ecdysozoa</taxon>
        <taxon>Arthropoda</taxon>
        <taxon>Hexapoda</taxon>
        <taxon>Insecta</taxon>
        <taxon>Pterygota</taxon>
        <taxon>Palaeoptera</taxon>
        <taxon>Odonata</taxon>
        <taxon>Epiprocta</taxon>
        <taxon>Anisoptera</taxon>
        <taxon>Libelluloidea</taxon>
        <taxon>Libellulidae</taxon>
        <taxon>Ladona</taxon>
    </lineage>
</organism>
<evidence type="ECO:0000313" key="6">
    <source>
        <dbReference type="Proteomes" id="UP000792457"/>
    </source>
</evidence>
<dbReference type="PANTHER" id="PTHR20963">
    <property type="entry name" value="MULTIPLE INOSITOL POLYPHOSPHATE PHOSPHATASE-RELATED"/>
    <property type="match status" value="1"/>
</dbReference>
<keyword evidence="3" id="KW-1015">Disulfide bond</keyword>
<feature type="disulfide bond" evidence="3">
    <location>
        <begin position="267"/>
        <end position="282"/>
    </location>
</feature>
<dbReference type="GO" id="GO:0003993">
    <property type="term" value="F:acid phosphatase activity"/>
    <property type="evidence" value="ECO:0007669"/>
    <property type="project" value="TreeGrafter"/>
</dbReference>
<protein>
    <recommendedName>
        <fullName evidence="7">2,3-bisphosphoglycerate 3-phosphatase</fullName>
    </recommendedName>
</protein>
<keyword evidence="4" id="KW-0472">Membrane</keyword>
<keyword evidence="2" id="KW-0325">Glycoprotein</keyword>
<evidence type="ECO:0008006" key="7">
    <source>
        <dbReference type="Google" id="ProtNLM"/>
    </source>
</evidence>
<dbReference type="OrthoDB" id="6509975at2759"/>
<keyword evidence="6" id="KW-1185">Reference proteome</keyword>
<dbReference type="InterPro" id="IPR029033">
    <property type="entry name" value="His_PPase_superfam"/>
</dbReference>
<reference evidence="5" key="2">
    <citation type="submission" date="2017-10" db="EMBL/GenBank/DDBJ databases">
        <title>Ladona fulva Genome sequencing and assembly.</title>
        <authorList>
            <person name="Murali S."/>
            <person name="Richards S."/>
            <person name="Bandaranaike D."/>
            <person name="Bellair M."/>
            <person name="Blankenburg K."/>
            <person name="Chao H."/>
            <person name="Dinh H."/>
            <person name="Doddapaneni H."/>
            <person name="Dugan-Rocha S."/>
            <person name="Elkadiri S."/>
            <person name="Gnanaolivu R."/>
            <person name="Hernandez B."/>
            <person name="Skinner E."/>
            <person name="Javaid M."/>
            <person name="Lee S."/>
            <person name="Li M."/>
            <person name="Ming W."/>
            <person name="Munidasa M."/>
            <person name="Muniz J."/>
            <person name="Nguyen L."/>
            <person name="Hughes D."/>
            <person name="Osuji N."/>
            <person name="Pu L.-L."/>
            <person name="Puazo M."/>
            <person name="Qu C."/>
            <person name="Quiroz J."/>
            <person name="Raj R."/>
            <person name="Weissenberger G."/>
            <person name="Xin Y."/>
            <person name="Zou X."/>
            <person name="Han Y."/>
            <person name="Worley K."/>
            <person name="Muzny D."/>
            <person name="Gibbs R."/>
        </authorList>
    </citation>
    <scope>NUCLEOTIDE SEQUENCE</scope>
    <source>
        <strain evidence="5">Sampled in the wild</strain>
    </source>
</reference>
<name>A0A8K0NYH1_LADFU</name>
<dbReference type="InterPro" id="IPR016274">
    <property type="entry name" value="Histidine_acid_Pase_euk"/>
</dbReference>
<dbReference type="Proteomes" id="UP000792457">
    <property type="component" value="Unassembled WGS sequence"/>
</dbReference>
<accession>A0A8K0NYH1</accession>
<sequence length="420" mass="48561">MGATMAGLRVVISLNFFVIFSTIFTLSHEECLLEKSNYTQYLGAKTPYRVRMNTNMDPIGYLGCEPLQFWTIIRHGTRYPSSKVIRNMMKNLPLLKDKILGSYNEGKGELCEYEADLFTEWTLKVEEANEKQLAHEGEDEMKDLGERWLQRLPSLLTESYDNNSYEFRHTATQRTALSARSFAIGLFGRHKAAHVWYPQPIAKDPLIRFYKLCSRWKKDVDKNPASLVEKLKFKETQEMKAVVQRVSIKLGLNSLTYDDIHLMFITCGFETAWNKYSKSPWCAAFSEEDLKLLDFKSIASGKGSQKKGIFYFTHSGALLKLISLLGLYKDEETLRSDNFDDLKYLKRRWRVSYLDSFGTNLAFVLFRCSDDFKIAGYHQERPFIFPGCDATPCSLSKVRNLYRDAVFMCEFDQTCSLARS</sequence>
<comment type="caution">
    <text evidence="5">The sequence shown here is derived from an EMBL/GenBank/DDBJ whole genome shotgun (WGS) entry which is preliminary data.</text>
</comment>
<evidence type="ECO:0000256" key="3">
    <source>
        <dbReference type="PIRSR" id="PIRSR000894-2"/>
    </source>
</evidence>
<reference evidence="5" key="1">
    <citation type="submission" date="2013-04" db="EMBL/GenBank/DDBJ databases">
        <authorList>
            <person name="Qu J."/>
            <person name="Murali S.C."/>
            <person name="Bandaranaike D."/>
            <person name="Bellair M."/>
            <person name="Blankenburg K."/>
            <person name="Chao H."/>
            <person name="Dinh H."/>
            <person name="Doddapaneni H."/>
            <person name="Downs B."/>
            <person name="Dugan-Rocha S."/>
            <person name="Elkadiri S."/>
            <person name="Gnanaolivu R.D."/>
            <person name="Hernandez B."/>
            <person name="Javaid M."/>
            <person name="Jayaseelan J.C."/>
            <person name="Lee S."/>
            <person name="Li M."/>
            <person name="Ming W."/>
            <person name="Munidasa M."/>
            <person name="Muniz J."/>
            <person name="Nguyen L."/>
            <person name="Ongeri F."/>
            <person name="Osuji N."/>
            <person name="Pu L.-L."/>
            <person name="Puazo M."/>
            <person name="Qu C."/>
            <person name="Quiroz J."/>
            <person name="Raj R."/>
            <person name="Weissenberger G."/>
            <person name="Xin Y."/>
            <person name="Zou X."/>
            <person name="Han Y."/>
            <person name="Richards S."/>
            <person name="Worley K."/>
            <person name="Muzny D."/>
            <person name="Gibbs R."/>
        </authorList>
    </citation>
    <scope>NUCLEOTIDE SEQUENCE</scope>
    <source>
        <strain evidence="5">Sampled in the wild</strain>
    </source>
</reference>
<proteinExistence type="predicted"/>
<evidence type="ECO:0000256" key="2">
    <source>
        <dbReference type="ARBA" id="ARBA00023180"/>
    </source>
</evidence>